<dbReference type="Proteomes" id="UP000823674">
    <property type="component" value="Chromosome A07"/>
</dbReference>
<evidence type="ECO:0000259" key="8">
    <source>
        <dbReference type="PROSITE" id="PS51296"/>
    </source>
</evidence>
<dbReference type="Pfam" id="PF13806">
    <property type="entry name" value="Rieske_2"/>
    <property type="match status" value="1"/>
</dbReference>
<evidence type="ECO:0000313" key="10">
    <source>
        <dbReference type="Proteomes" id="UP000823674"/>
    </source>
</evidence>
<name>A0ABQ7L2J5_BRACM</name>
<protein>
    <recommendedName>
        <fullName evidence="8">Rieske domain-containing protein</fullName>
    </recommendedName>
</protein>
<dbReference type="PANTHER" id="PTHR43456">
    <property type="entry name" value="RIESKE (2FE-2S) DOMAIN-CONTAINING PROTEIN"/>
    <property type="match status" value="1"/>
</dbReference>
<dbReference type="SUPFAM" id="SSF103511">
    <property type="entry name" value="Chlorophyll a-b binding protein"/>
    <property type="match status" value="1"/>
</dbReference>
<dbReference type="Pfam" id="PF02136">
    <property type="entry name" value="NTF2"/>
    <property type="match status" value="1"/>
</dbReference>
<evidence type="ECO:0000256" key="1">
    <source>
        <dbReference type="ARBA" id="ARBA00022714"/>
    </source>
</evidence>
<dbReference type="PROSITE" id="PS51296">
    <property type="entry name" value="RIESKE"/>
    <property type="match status" value="1"/>
</dbReference>
<dbReference type="InterPro" id="IPR012748">
    <property type="entry name" value="Rieske-like_NirD"/>
</dbReference>
<evidence type="ECO:0000256" key="6">
    <source>
        <dbReference type="ARBA" id="ARBA00023014"/>
    </source>
</evidence>
<dbReference type="SUPFAM" id="SSF54427">
    <property type="entry name" value="NTF2-like"/>
    <property type="match status" value="1"/>
</dbReference>
<dbReference type="InterPro" id="IPR032710">
    <property type="entry name" value="NTF2-like_dom_sf"/>
</dbReference>
<dbReference type="PANTHER" id="PTHR43456:SF2">
    <property type="entry name" value="RIESKE (2FE-2S) DOMAIN-CONTAINING PROTEIN"/>
    <property type="match status" value="1"/>
</dbReference>
<gene>
    <name evidence="9" type="primary">A07p044890.1_BraROA</name>
    <name evidence="9" type="ORF">IGI04_028663</name>
</gene>
<keyword evidence="6" id="KW-0411">Iron-sulfur</keyword>
<evidence type="ECO:0000313" key="9">
    <source>
        <dbReference type="EMBL" id="KAG5380821.1"/>
    </source>
</evidence>
<keyword evidence="5" id="KW-0408">Iron</keyword>
<dbReference type="SUPFAM" id="SSF50022">
    <property type="entry name" value="ISP domain"/>
    <property type="match status" value="1"/>
</dbReference>
<reference evidence="9 10" key="1">
    <citation type="submission" date="2021-03" db="EMBL/GenBank/DDBJ databases">
        <authorList>
            <person name="King G.J."/>
            <person name="Bancroft I."/>
            <person name="Baten A."/>
            <person name="Bloomfield J."/>
            <person name="Borpatragohain P."/>
            <person name="He Z."/>
            <person name="Irish N."/>
            <person name="Irwin J."/>
            <person name="Liu K."/>
            <person name="Mauleon R.P."/>
            <person name="Moore J."/>
            <person name="Morris R."/>
            <person name="Ostergaard L."/>
            <person name="Wang B."/>
            <person name="Wells R."/>
        </authorList>
    </citation>
    <scope>NUCLEOTIDE SEQUENCE [LARGE SCALE GENOMIC DNA]</scope>
    <source>
        <strain evidence="9">R-o-18</strain>
        <tissue evidence="9">Leaf</tissue>
    </source>
</reference>
<evidence type="ECO:0000256" key="2">
    <source>
        <dbReference type="ARBA" id="ARBA00022723"/>
    </source>
</evidence>
<dbReference type="Gene3D" id="3.10.450.50">
    <property type="match status" value="1"/>
</dbReference>
<comment type="caution">
    <text evidence="9">The sequence shown here is derived from an EMBL/GenBank/DDBJ whole genome shotgun (WGS) entry which is preliminary data.</text>
</comment>
<evidence type="ECO:0000256" key="3">
    <source>
        <dbReference type="ARBA" id="ARBA00022946"/>
    </source>
</evidence>
<proteinExistence type="predicted"/>
<dbReference type="CDD" id="cd03467">
    <property type="entry name" value="Rieske"/>
    <property type="match status" value="1"/>
</dbReference>
<evidence type="ECO:0000256" key="7">
    <source>
        <dbReference type="ARBA" id="ARBA00023063"/>
    </source>
</evidence>
<evidence type="ECO:0000256" key="4">
    <source>
        <dbReference type="ARBA" id="ARBA00023002"/>
    </source>
</evidence>
<sequence>MSFTVSLAPSLASPPLLLPPHDLPPFFFLRNTVLKPTIATRTRHRLLASSCLAAKAATSPSETANDVVLETTPTPAHEVVSSFYAAINVHDLSSVTDLIAQDCVYEDLVFSSPFVGRTAILDFFGKFIEATSTDLQFVIDDISKEDTSAVGVSWHLEWKGKNFPFSKGCSFYKLEVIDGKRQIVYGRDCVEPAIKPGDTVLAAIKGVTWLLQKFPQLADQKRGRKRRVGKTEAHVEKVWLPSIILLLPSLSTCPFCCVDKCTSSILLLSSSLSLTSMATTASPSLPRNYSFPPPPPSFTRATSLPKTLSLPNRRFALTYRLNQNSKQRGGVIVRCEATEVSPSSSSSVASPGRNWVPVVPLSALPKGERRVIIQDDETILLLWYKNDVFAIENRSPAEGAYSEGLLNAKLTQDGCIVCPATDSTFDLRTGEIKEWYPKNPVLRVLTPALRKLFVYPVKFDEENIYISIRGNGKNEAAAEIVFSGKAQPGLTATNVNVDEVRMIVDEGSQGFGFSRKNEVINGKAAVIGFLLLLDFELLTGKGLLKGTGFLDFLYSASDAFK</sequence>
<dbReference type="InterPro" id="IPR002075">
    <property type="entry name" value="NTF2_dom"/>
</dbReference>
<keyword evidence="1" id="KW-0001">2Fe-2S</keyword>
<evidence type="ECO:0000256" key="5">
    <source>
        <dbReference type="ARBA" id="ARBA00023004"/>
    </source>
</evidence>
<dbReference type="InterPro" id="IPR036922">
    <property type="entry name" value="Rieske_2Fe-2S_sf"/>
</dbReference>
<keyword evidence="2" id="KW-0479">Metal-binding</keyword>
<dbReference type="EMBL" id="JADBGQ010000009">
    <property type="protein sequence ID" value="KAG5380821.1"/>
    <property type="molecule type" value="Genomic_DNA"/>
</dbReference>
<feature type="domain" description="Rieske" evidence="8">
    <location>
        <begin position="355"/>
        <end position="466"/>
    </location>
</feature>
<dbReference type="InterPro" id="IPR017941">
    <property type="entry name" value="Rieske_2Fe-2S"/>
</dbReference>
<keyword evidence="10" id="KW-1185">Reference proteome</keyword>
<accession>A0ABQ7L2J5</accession>
<keyword evidence="4" id="KW-0560">Oxidoreductase</keyword>
<keyword evidence="3" id="KW-0809">Transit peptide</keyword>
<dbReference type="Gene3D" id="2.102.10.10">
    <property type="entry name" value="Rieske [2Fe-2S] iron-sulphur domain"/>
    <property type="match status" value="1"/>
</dbReference>
<keyword evidence="7" id="KW-0534">Nitrate assimilation</keyword>
<organism evidence="9 10">
    <name type="scientific">Brassica rapa subsp. trilocularis</name>
    <dbReference type="NCBI Taxonomy" id="1813537"/>
    <lineage>
        <taxon>Eukaryota</taxon>
        <taxon>Viridiplantae</taxon>
        <taxon>Streptophyta</taxon>
        <taxon>Embryophyta</taxon>
        <taxon>Tracheophyta</taxon>
        <taxon>Spermatophyta</taxon>
        <taxon>Magnoliopsida</taxon>
        <taxon>eudicotyledons</taxon>
        <taxon>Gunneridae</taxon>
        <taxon>Pentapetalae</taxon>
        <taxon>rosids</taxon>
        <taxon>malvids</taxon>
        <taxon>Brassicales</taxon>
        <taxon>Brassicaceae</taxon>
        <taxon>Brassiceae</taxon>
        <taxon>Brassica</taxon>
    </lineage>
</organism>